<feature type="domain" description="NADPH-dependent FMN reductase-like" evidence="3">
    <location>
        <begin position="5"/>
        <end position="142"/>
    </location>
</feature>
<dbReference type="InterPro" id="IPR029039">
    <property type="entry name" value="Flavoprotein-like_sf"/>
</dbReference>
<dbReference type="EMBL" id="BDGJ01000168">
    <property type="protein sequence ID" value="GAW93807.1"/>
    <property type="molecule type" value="Genomic_DNA"/>
</dbReference>
<protein>
    <submittedName>
        <fullName evidence="4">NADPH-dependent FMN reductase</fullName>
    </submittedName>
</protein>
<sequence>MVPKIKIFAICGSPIKGGNTETFLKESLKVCDQVEGVEYEWDTVAGKEIKDCNQCNWCITKAYEGKYCAIEDDMQPWFPKIADADAIILATPVYISRLSGYMANVLDRMRAFMFGNFRGTLKNKVGAALAVSWLRTGGIETALLSIYEGFLCDELLPVSVHHSGAFYGAGAFSSIGGTSKFDPKDKLQVLKDEWGLKQGRDIVLRVIEVARIVKAGKEALVKNGIDPHLLSISKEARVLEARKNLALSEAQYKLEQEV</sequence>
<dbReference type="OrthoDB" id="9790975at2"/>
<dbReference type="Gene3D" id="3.40.50.360">
    <property type="match status" value="1"/>
</dbReference>
<dbReference type="RefSeq" id="WP_088554873.1">
    <property type="nucleotide sequence ID" value="NZ_BDGJ01000168.1"/>
</dbReference>
<name>A0A1Z5HWR9_9FIRM</name>
<comment type="caution">
    <text evidence="4">The sequence shown here is derived from an EMBL/GenBank/DDBJ whole genome shotgun (WGS) entry which is preliminary data.</text>
</comment>
<dbReference type="InterPro" id="IPR051796">
    <property type="entry name" value="ISF_SsuE-like"/>
</dbReference>
<evidence type="ECO:0000259" key="3">
    <source>
        <dbReference type="Pfam" id="PF03358"/>
    </source>
</evidence>
<keyword evidence="2" id="KW-0288">FMN</keyword>
<dbReference type="AlphaFoldDB" id="A0A1Z5HWR9"/>
<dbReference type="InterPro" id="IPR005025">
    <property type="entry name" value="FMN_Rdtase-like_dom"/>
</dbReference>
<dbReference type="GO" id="GO:0016491">
    <property type="term" value="F:oxidoreductase activity"/>
    <property type="evidence" value="ECO:0007669"/>
    <property type="project" value="InterPro"/>
</dbReference>
<evidence type="ECO:0000256" key="2">
    <source>
        <dbReference type="ARBA" id="ARBA00022643"/>
    </source>
</evidence>
<accession>A0A1Z5HWR9</accession>
<dbReference type="SUPFAM" id="SSF52218">
    <property type="entry name" value="Flavoproteins"/>
    <property type="match status" value="1"/>
</dbReference>
<evidence type="ECO:0000313" key="4">
    <source>
        <dbReference type="EMBL" id="GAW93807.1"/>
    </source>
</evidence>
<gene>
    <name evidence="4" type="ORF">KKC1_29340</name>
</gene>
<dbReference type="Proteomes" id="UP000197032">
    <property type="component" value="Unassembled WGS sequence"/>
</dbReference>
<evidence type="ECO:0000313" key="5">
    <source>
        <dbReference type="Proteomes" id="UP000197032"/>
    </source>
</evidence>
<organism evidence="4 5">
    <name type="scientific">Calderihabitans maritimus</name>
    <dbReference type="NCBI Taxonomy" id="1246530"/>
    <lineage>
        <taxon>Bacteria</taxon>
        <taxon>Bacillati</taxon>
        <taxon>Bacillota</taxon>
        <taxon>Clostridia</taxon>
        <taxon>Neomoorellales</taxon>
        <taxon>Calderihabitantaceae</taxon>
        <taxon>Calderihabitans</taxon>
    </lineage>
</organism>
<proteinExistence type="predicted"/>
<reference evidence="5" key="1">
    <citation type="journal article" date="2017" name="Appl. Environ. Microbiol.">
        <title>Genomic analysis of Calderihabitans maritimus KKC1, a thermophilic hydrogenogenic carboxydotrophic bacterium isolated from marine sediment.</title>
        <authorList>
            <person name="Omae K."/>
            <person name="Yoneda Y."/>
            <person name="Fukuyama Y."/>
            <person name="Yoshida T."/>
            <person name="Sako Y."/>
        </authorList>
    </citation>
    <scope>NUCLEOTIDE SEQUENCE [LARGE SCALE GENOMIC DNA]</scope>
    <source>
        <strain evidence="5">KKC1</strain>
    </source>
</reference>
<dbReference type="PANTHER" id="PTHR43278:SF3">
    <property type="entry name" value="IRON-SULFUR FLAVOPROTEIN MJ0731"/>
    <property type="match status" value="1"/>
</dbReference>
<dbReference type="Pfam" id="PF03358">
    <property type="entry name" value="FMN_red"/>
    <property type="match status" value="1"/>
</dbReference>
<evidence type="ECO:0000256" key="1">
    <source>
        <dbReference type="ARBA" id="ARBA00022630"/>
    </source>
</evidence>
<keyword evidence="1" id="KW-0285">Flavoprotein</keyword>
<keyword evidence="5" id="KW-1185">Reference proteome</keyword>
<dbReference type="PANTHER" id="PTHR43278">
    <property type="entry name" value="NAD(P)H-DEPENDENT FMN-CONTAINING OXIDOREDUCTASE YWQN-RELATED"/>
    <property type="match status" value="1"/>
</dbReference>